<dbReference type="Proteomes" id="UP000663843">
    <property type="component" value="Unassembled WGS sequence"/>
</dbReference>
<protein>
    <recommendedName>
        <fullName evidence="1">non-specific serine/threonine protein kinase</fullName>
        <ecNumber evidence="1">2.7.11.1</ecNumber>
    </recommendedName>
</protein>
<dbReference type="CDD" id="cd06627">
    <property type="entry name" value="STKc_Cdc7_like"/>
    <property type="match status" value="1"/>
</dbReference>
<dbReference type="SUPFAM" id="SSF56112">
    <property type="entry name" value="Protein kinase-like (PK-like)"/>
    <property type="match status" value="1"/>
</dbReference>
<evidence type="ECO:0000256" key="5">
    <source>
        <dbReference type="ARBA" id="ARBA00022741"/>
    </source>
</evidence>
<dbReference type="FunFam" id="1.25.10.10:FF:000583">
    <property type="entry name" value="MAP3K epsilon protein kinase 1"/>
    <property type="match status" value="1"/>
</dbReference>
<organism evidence="14 15">
    <name type="scientific">Rhizoctonia solani</name>
    <dbReference type="NCBI Taxonomy" id="456999"/>
    <lineage>
        <taxon>Eukaryota</taxon>
        <taxon>Fungi</taxon>
        <taxon>Dikarya</taxon>
        <taxon>Basidiomycota</taxon>
        <taxon>Agaricomycotina</taxon>
        <taxon>Agaricomycetes</taxon>
        <taxon>Cantharellales</taxon>
        <taxon>Ceratobasidiaceae</taxon>
        <taxon>Rhizoctonia</taxon>
    </lineage>
</organism>
<dbReference type="InterPro" id="IPR017441">
    <property type="entry name" value="Protein_kinase_ATP_BS"/>
</dbReference>
<dbReference type="Gene3D" id="1.25.10.10">
    <property type="entry name" value="Leucine-rich Repeat Variant"/>
    <property type="match status" value="2"/>
</dbReference>
<evidence type="ECO:0000256" key="2">
    <source>
        <dbReference type="ARBA" id="ARBA00022527"/>
    </source>
</evidence>
<keyword evidence="4" id="KW-0479">Metal-binding</keyword>
<evidence type="ECO:0000256" key="3">
    <source>
        <dbReference type="ARBA" id="ARBA00022679"/>
    </source>
</evidence>
<dbReference type="Gene3D" id="1.10.510.10">
    <property type="entry name" value="Transferase(Phosphotransferase) domain 1"/>
    <property type="match status" value="1"/>
</dbReference>
<dbReference type="InterPro" id="IPR000719">
    <property type="entry name" value="Prot_kinase_dom"/>
</dbReference>
<dbReference type="SMART" id="SM00220">
    <property type="entry name" value="S_TKc"/>
    <property type="match status" value="1"/>
</dbReference>
<dbReference type="InterPro" id="IPR053235">
    <property type="entry name" value="Ser_Thr_kinase"/>
</dbReference>
<feature type="compositionally biased region" description="Acidic residues" evidence="12">
    <location>
        <begin position="603"/>
        <end position="612"/>
    </location>
</feature>
<dbReference type="InterPro" id="IPR011009">
    <property type="entry name" value="Kinase-like_dom_sf"/>
</dbReference>
<dbReference type="InterPro" id="IPR016024">
    <property type="entry name" value="ARM-type_fold"/>
</dbReference>
<dbReference type="GO" id="GO:0005737">
    <property type="term" value="C:cytoplasm"/>
    <property type="evidence" value="ECO:0007669"/>
    <property type="project" value="TreeGrafter"/>
</dbReference>
<accession>A0A8H3ANZ4</accession>
<dbReference type="PANTHER" id="PTHR24361">
    <property type="entry name" value="MITOGEN-ACTIVATED KINASE KINASE KINASE"/>
    <property type="match status" value="1"/>
</dbReference>
<dbReference type="GO" id="GO:0004674">
    <property type="term" value="F:protein serine/threonine kinase activity"/>
    <property type="evidence" value="ECO:0007669"/>
    <property type="project" value="UniProtKB-KW"/>
</dbReference>
<comment type="catalytic activity">
    <reaction evidence="10">
        <text>L-seryl-[protein] + ATP = O-phospho-L-seryl-[protein] + ADP + H(+)</text>
        <dbReference type="Rhea" id="RHEA:17989"/>
        <dbReference type="Rhea" id="RHEA-COMP:9863"/>
        <dbReference type="Rhea" id="RHEA-COMP:11604"/>
        <dbReference type="ChEBI" id="CHEBI:15378"/>
        <dbReference type="ChEBI" id="CHEBI:29999"/>
        <dbReference type="ChEBI" id="CHEBI:30616"/>
        <dbReference type="ChEBI" id="CHEBI:83421"/>
        <dbReference type="ChEBI" id="CHEBI:456216"/>
        <dbReference type="EC" id="2.7.11.1"/>
    </reaction>
</comment>
<comment type="similarity">
    <text evidence="8">Belongs to the protein kinase superfamily. STE Ser/Thr protein kinase family.</text>
</comment>
<comment type="caution">
    <text evidence="14">The sequence shown here is derived from an EMBL/GenBank/DDBJ whole genome shotgun (WGS) entry which is preliminary data.</text>
</comment>
<keyword evidence="2" id="KW-0723">Serine/threonine-protein kinase</keyword>
<evidence type="ECO:0000256" key="1">
    <source>
        <dbReference type="ARBA" id="ARBA00012513"/>
    </source>
</evidence>
<evidence type="ECO:0000313" key="14">
    <source>
        <dbReference type="EMBL" id="CAE6439083.1"/>
    </source>
</evidence>
<evidence type="ECO:0000256" key="9">
    <source>
        <dbReference type="ARBA" id="ARBA00047899"/>
    </source>
</evidence>
<sequence>MIMFYARIVPLTPRLQQLGDSLGKGAFGQVYRALNWTTGETVAVKQILLSDVPKSELGELMSEINLLKILDHPNIVKYKGYVKTRDCLYIILEYCENGSLHNICKRFGKFPENLVAVYISQVLDGLVYLHDQGVIHRDIKGANILTNKDGTVKLADFGVATTPTGALNDAAVVGSPYWMAPEVIEQSGATTASDIWSVGCVVIELLEGHPPYHFLDPMPALFRIVQDDCPPIPEGASPIVKDFLYQCFQKDCNLRISAKKLLRHPWMASVRKQMKTENVPGQRPLSNYDEAVREVQQWNEALKSPSRPTAQRQHGRARSRTIVDVGNTSPTPRPTDPSANNWRMGFIPPAPLPGPSVFSPKAPPPRPIETRGSKGVPPMGVTSPLGAGISGVSLMEQMKLRELEREMESKALRNAAEEDTDNWDDDFEGGISFTKLHALDKSTDSNGAPNHSKSESEENGHTIRPTRSPGGKNAALQNPAAMSTIIEDYSDLGGEDEDMQIERKVASFKMKNGSRRGLFHPDDIPRMTRPTASELALDLTPTKMRPLSGQFSRLDPSPITPPPQSAPVLGAQPRSVSQSNPAGSFGRKSQHQGQGQSELERYTEDEDEDYEDVFGKPGSNAPEVQMHTLQLNTRLSRRSWLGDDEDEEDPFAEIDEGFDEHDLETNLNRDRHARLTASVNSLIDKLEPNAPDYQQREACDELLNIMVEAPEMQAQLVSAHGMLTILEVLESKPSRDVIIRLLRIINLLVTSDLGFLESFCLIGGIPVVMCKVVSSGQGIFADVVFPLSPAFTTKKYSTECRVEASNFIRVLCQTSVLTLQMFISCRGLKVLVDLLDEDYSNQTNLVAHALNGIGSVFELQGPTPKNDFCRMFIREGLLDPLSSALLNVIASHGDVADEMKTKILIILLVFCQVSHSDATVRNALGARKIIRRKWIVCIAPLTDCKNHPDNARTLNDPGLVKVVILKAVKHLSMNPTLLDALQNANAIEILVRILDEHGIGPHSAEIANHIFQTCFNLCRLNKGRQEEAAQAGIIPNLVRIAETNSPLKQFALPILCDLAGAGKSCRTYLWQHNGLGLYLRLLSDPYFQVSALEAILAWLQDETSRVEDFLIQADSLEAMLKCFTDSKANSFEGLLDPFLKICRMSQNVTLGICSKSQFFRRITDRLGHGKPVTRLNLLRILRAVLDVHPDRAGLVKRYGLLEIVDRLSKNDGAVLVRELAREILPLLQTPEPPLVLNRSMSRTGDGNVSSHIAPRHPGVAPRRRGVMRRTASETSVNHGTPGPGVTRTRLKPVARNRVSEIPWDPSSSLQPNPHPQ</sequence>
<dbReference type="Pfam" id="PF00069">
    <property type="entry name" value="Pkinase"/>
    <property type="match status" value="1"/>
</dbReference>
<evidence type="ECO:0000256" key="12">
    <source>
        <dbReference type="SAM" id="MobiDB-lite"/>
    </source>
</evidence>
<keyword evidence="6" id="KW-0418">Kinase</keyword>
<keyword evidence="5 11" id="KW-0547">Nucleotide-binding</keyword>
<feature type="compositionally biased region" description="Basic and acidic residues" evidence="12">
    <location>
        <begin position="452"/>
        <end position="461"/>
    </location>
</feature>
<dbReference type="GO" id="GO:0005524">
    <property type="term" value="F:ATP binding"/>
    <property type="evidence" value="ECO:0007669"/>
    <property type="project" value="UniProtKB-UniRule"/>
</dbReference>
<reference evidence="14" key="1">
    <citation type="submission" date="2021-01" db="EMBL/GenBank/DDBJ databases">
        <authorList>
            <person name="Kaushik A."/>
        </authorList>
    </citation>
    <scope>NUCLEOTIDE SEQUENCE</scope>
    <source>
        <strain evidence="14">AG2-2IIIB</strain>
    </source>
</reference>
<dbReference type="InterPro" id="IPR011989">
    <property type="entry name" value="ARM-like"/>
</dbReference>
<evidence type="ECO:0000256" key="8">
    <source>
        <dbReference type="ARBA" id="ARBA00025754"/>
    </source>
</evidence>
<feature type="binding site" evidence="11">
    <location>
        <position position="45"/>
    </location>
    <ligand>
        <name>ATP</name>
        <dbReference type="ChEBI" id="CHEBI:30616"/>
    </ligand>
</feature>
<dbReference type="SUPFAM" id="SSF48371">
    <property type="entry name" value="ARM repeat"/>
    <property type="match status" value="1"/>
</dbReference>
<proteinExistence type="inferred from homology"/>
<name>A0A8H3ANZ4_9AGAM</name>
<evidence type="ECO:0000256" key="4">
    <source>
        <dbReference type="ARBA" id="ARBA00022723"/>
    </source>
</evidence>
<dbReference type="InterPro" id="IPR008271">
    <property type="entry name" value="Ser/Thr_kinase_AS"/>
</dbReference>
<evidence type="ECO:0000256" key="11">
    <source>
        <dbReference type="PROSITE-ProRule" id="PRU10141"/>
    </source>
</evidence>
<dbReference type="PROSITE" id="PS00108">
    <property type="entry name" value="PROTEIN_KINASE_ST"/>
    <property type="match status" value="1"/>
</dbReference>
<feature type="region of interest" description="Disordered" evidence="12">
    <location>
        <begin position="440"/>
        <end position="475"/>
    </location>
</feature>
<comment type="catalytic activity">
    <reaction evidence="9">
        <text>L-threonyl-[protein] + ATP = O-phospho-L-threonyl-[protein] + ADP + H(+)</text>
        <dbReference type="Rhea" id="RHEA:46608"/>
        <dbReference type="Rhea" id="RHEA-COMP:11060"/>
        <dbReference type="Rhea" id="RHEA-COMP:11605"/>
        <dbReference type="ChEBI" id="CHEBI:15378"/>
        <dbReference type="ChEBI" id="CHEBI:30013"/>
        <dbReference type="ChEBI" id="CHEBI:30616"/>
        <dbReference type="ChEBI" id="CHEBI:61977"/>
        <dbReference type="ChEBI" id="CHEBI:456216"/>
        <dbReference type="EC" id="2.7.11.1"/>
    </reaction>
</comment>
<dbReference type="FunFam" id="1.10.510.10:FF:000946">
    <property type="entry name" value="Probable serine/threonine-protein kinase DDB_G0284251"/>
    <property type="match status" value="1"/>
</dbReference>
<gene>
    <name evidence="14" type="ORF">RDB_LOCUS73121</name>
</gene>
<feature type="region of interest" description="Disordered" evidence="12">
    <location>
        <begin position="537"/>
        <end position="622"/>
    </location>
</feature>
<dbReference type="GO" id="GO:0046872">
    <property type="term" value="F:metal ion binding"/>
    <property type="evidence" value="ECO:0007669"/>
    <property type="project" value="UniProtKB-KW"/>
</dbReference>
<evidence type="ECO:0000259" key="13">
    <source>
        <dbReference type="PROSITE" id="PS50011"/>
    </source>
</evidence>
<keyword evidence="3" id="KW-0808">Transferase</keyword>
<evidence type="ECO:0000313" key="15">
    <source>
        <dbReference type="Proteomes" id="UP000663843"/>
    </source>
</evidence>
<evidence type="ECO:0000256" key="10">
    <source>
        <dbReference type="ARBA" id="ARBA00048679"/>
    </source>
</evidence>
<dbReference type="FunFam" id="3.30.200.20:FF:000042">
    <property type="entry name" value="Aurora kinase A"/>
    <property type="match status" value="1"/>
</dbReference>
<dbReference type="EMBL" id="CAJMWT010002300">
    <property type="protein sequence ID" value="CAE6439083.1"/>
    <property type="molecule type" value="Genomic_DNA"/>
</dbReference>
<evidence type="ECO:0000256" key="7">
    <source>
        <dbReference type="ARBA" id="ARBA00022840"/>
    </source>
</evidence>
<dbReference type="EC" id="2.7.11.1" evidence="1"/>
<dbReference type="PROSITE" id="PS50011">
    <property type="entry name" value="PROTEIN_KINASE_DOM"/>
    <property type="match status" value="1"/>
</dbReference>
<dbReference type="PROSITE" id="PS00107">
    <property type="entry name" value="PROTEIN_KINASE_ATP"/>
    <property type="match status" value="1"/>
</dbReference>
<feature type="region of interest" description="Disordered" evidence="12">
    <location>
        <begin position="1243"/>
        <end position="1292"/>
    </location>
</feature>
<feature type="domain" description="Protein kinase" evidence="13">
    <location>
        <begin position="16"/>
        <end position="267"/>
    </location>
</feature>
<dbReference type="PANTHER" id="PTHR24361:SF433">
    <property type="entry name" value="PROTEIN KINASE DOMAIN-CONTAINING PROTEIN"/>
    <property type="match status" value="1"/>
</dbReference>
<keyword evidence="7 11" id="KW-0067">ATP-binding</keyword>
<evidence type="ECO:0000256" key="6">
    <source>
        <dbReference type="ARBA" id="ARBA00022777"/>
    </source>
</evidence>
<feature type="region of interest" description="Disordered" evidence="12">
    <location>
        <begin position="299"/>
        <end position="340"/>
    </location>
</feature>